<dbReference type="InterPro" id="IPR001139">
    <property type="entry name" value="Glyco_hydro_30"/>
</dbReference>
<dbReference type="InterPro" id="IPR017853">
    <property type="entry name" value="GH"/>
</dbReference>
<gene>
    <name evidence="7" type="ORF">AAAT34_10605</name>
</gene>
<organism evidence="7 8">
    <name type="scientific">Hallella faecis</name>
    <dbReference type="NCBI Taxonomy" id="2841596"/>
    <lineage>
        <taxon>Bacteria</taxon>
        <taxon>Pseudomonadati</taxon>
        <taxon>Bacteroidota</taxon>
        <taxon>Bacteroidia</taxon>
        <taxon>Bacteroidales</taxon>
        <taxon>Prevotellaceae</taxon>
        <taxon>Hallella</taxon>
    </lineage>
</organism>
<keyword evidence="3 4" id="KW-0378">Hydrolase</keyword>
<evidence type="ECO:0000256" key="2">
    <source>
        <dbReference type="ARBA" id="ARBA00022729"/>
    </source>
</evidence>
<keyword evidence="4" id="KW-0326">Glycosidase</keyword>
<keyword evidence="2 5" id="KW-0732">Signal</keyword>
<dbReference type="EMBL" id="JBBNFP010000051">
    <property type="protein sequence ID" value="MEQ2487486.1"/>
    <property type="molecule type" value="Genomic_DNA"/>
</dbReference>
<comment type="caution">
    <text evidence="7">The sequence shown here is derived from an EMBL/GenBank/DDBJ whole genome shotgun (WGS) entry which is preliminary data.</text>
</comment>
<dbReference type="PANTHER" id="PTHR11069">
    <property type="entry name" value="GLUCOSYLCERAMIDASE"/>
    <property type="match status" value="1"/>
</dbReference>
<dbReference type="Gene3D" id="3.20.20.80">
    <property type="entry name" value="Glycosidases"/>
    <property type="match status" value="2"/>
</dbReference>
<keyword evidence="8" id="KW-1185">Reference proteome</keyword>
<dbReference type="PANTHER" id="PTHR11069:SF23">
    <property type="entry name" value="LYSOSOMAL ACID GLUCOSYLCERAMIDASE"/>
    <property type="match status" value="1"/>
</dbReference>
<evidence type="ECO:0000256" key="4">
    <source>
        <dbReference type="RuleBase" id="RU361188"/>
    </source>
</evidence>
<evidence type="ECO:0000313" key="8">
    <source>
        <dbReference type="Proteomes" id="UP001487296"/>
    </source>
</evidence>
<name>A0ABV1FSU1_9BACT</name>
<evidence type="ECO:0000256" key="1">
    <source>
        <dbReference type="ARBA" id="ARBA00005382"/>
    </source>
</evidence>
<proteinExistence type="inferred from homology"/>
<dbReference type="SUPFAM" id="SSF51445">
    <property type="entry name" value="(Trans)glycosidases"/>
    <property type="match status" value="1"/>
</dbReference>
<feature type="chain" id="PRO_5047143309" evidence="5">
    <location>
        <begin position="24"/>
        <end position="503"/>
    </location>
</feature>
<reference evidence="7 8" key="1">
    <citation type="submission" date="2024-04" db="EMBL/GenBank/DDBJ databases">
        <title>Human intestinal bacterial collection.</title>
        <authorList>
            <person name="Pauvert C."/>
            <person name="Hitch T.C.A."/>
            <person name="Clavel T."/>
        </authorList>
    </citation>
    <scope>NUCLEOTIDE SEQUENCE [LARGE SCALE GENOMIC DNA]</scope>
    <source>
        <strain evidence="7 8">CLA-AA-H145</strain>
    </source>
</reference>
<feature type="domain" description="Glycosyl hydrolase family 30 TIM-barrel" evidence="6">
    <location>
        <begin position="233"/>
        <end position="436"/>
    </location>
</feature>
<evidence type="ECO:0000256" key="5">
    <source>
        <dbReference type="SAM" id="SignalP"/>
    </source>
</evidence>
<evidence type="ECO:0000259" key="6">
    <source>
        <dbReference type="Pfam" id="PF02055"/>
    </source>
</evidence>
<dbReference type="RefSeq" id="WP_215760572.1">
    <property type="nucleotide sequence ID" value="NZ_JAHKBE010000053.1"/>
</dbReference>
<dbReference type="Proteomes" id="UP001487296">
    <property type="component" value="Unassembled WGS sequence"/>
</dbReference>
<feature type="signal peptide" evidence="5">
    <location>
        <begin position="1"/>
        <end position="23"/>
    </location>
</feature>
<dbReference type="Pfam" id="PF02055">
    <property type="entry name" value="Glyco_hydro_30"/>
    <property type="match status" value="2"/>
</dbReference>
<comment type="similarity">
    <text evidence="1 4">Belongs to the glycosyl hydrolase 30 family.</text>
</comment>
<dbReference type="InterPro" id="IPR033453">
    <property type="entry name" value="Glyco_hydro_30_TIM-barrel"/>
</dbReference>
<evidence type="ECO:0000256" key="3">
    <source>
        <dbReference type="ARBA" id="ARBA00022801"/>
    </source>
</evidence>
<accession>A0ABV1FSU1</accession>
<feature type="domain" description="Glycosyl hydrolase family 30 TIM-barrel" evidence="6">
    <location>
        <begin position="67"/>
        <end position="177"/>
    </location>
</feature>
<evidence type="ECO:0000313" key="7">
    <source>
        <dbReference type="EMBL" id="MEQ2487486.1"/>
    </source>
</evidence>
<sequence>MKQRKMFVTMALATLMTPTGSWAQKVTSFTTTEATSWAKGKSVMATKAAGNVVAAVDANSHGTRFVGFGTTFNELDWDAFNLLTRQEQDELMYRLFAPEGDLKFTHGRVSMNANDYARAWYSCDDVAGDFALRYFNIDHDKRNIIPLARAAQKYQPALQLFMSPWSPPVWMKINHDYPVSPSNTNQMDERQAYLLYMDDGRQVDAEEMKLLGDRKGVFPRRLASQDYFIQDPRYLQCYADMFCRFIELYKTEGLPITKVMYQNEAYSYTPYPGCAWTAEGTLRFNNDYLAPTLAKRHPEVELWIGTFNTNRLDYVEKILDDKTLQANVKGIGTQWECRNNLPAMRQRYPNHRFMVSESECGNGSMDWKAGEHTFFLLSDNIGLGCDEYYNWNFILTDNGISPWGWTQNALVQVNSKTRKPRYTAEFFAYKHFSHFVQAGTEMLAYAGREHSQTPVVVFRDKAGQYIVTAGNFTDKPSLLSVKIGKKYLNLNTAAHSFNTYVVK</sequence>
<protein>
    <submittedName>
        <fullName evidence="7">Beta-glycosidase</fullName>
    </submittedName>
</protein>